<dbReference type="PANTHER" id="PTHR30203:SF25">
    <property type="entry name" value="OUTER MEMBRANE PROTEIN-RELATED"/>
    <property type="match status" value="1"/>
</dbReference>
<feature type="signal peptide" evidence="2">
    <location>
        <begin position="1"/>
        <end position="21"/>
    </location>
</feature>
<comment type="similarity">
    <text evidence="1">Belongs to the outer membrane factor (OMF) (TC 1.B.17) family.</text>
</comment>
<dbReference type="InterPro" id="IPR003423">
    <property type="entry name" value="OMP_efflux"/>
</dbReference>
<feature type="chain" id="PRO_5008070130" evidence="2">
    <location>
        <begin position="22"/>
        <end position="533"/>
    </location>
</feature>
<keyword evidence="2" id="KW-0732">Signal</keyword>
<dbReference type="InterPro" id="IPR010131">
    <property type="entry name" value="MdtP/NodT-like"/>
</dbReference>
<sequence length="533" mass="56341">MNNRYLSPLAILSLASLVACTPTRVGDQVALNSPASWQHAPNAQATDAVDLKTWWQGFNDPLLNELIDKALAANHDIKIATARVREANAMVTVAEAALYPSLDFSLSGGREKRIDRIVGVPSGQGIKLITPTADAVSGGLAARWEIDVFGGRHLEAEAAAAQAEGSQEGLHAAQVGLLAQVATNYLELRGVQQRTCILQNNIALQRERLRTLQVFVKAGLANEADLARQQTLLQGTEATLPGLVNAEQKLIHRLGVLLGEPPESLGNRLATVGPPPNEALNQLIPFMVRQAHHERNQPLAVRPEPFGDAQESLVDGAIQGSPRSLPAMPKLLPADLLAQRPDLRLAQTEVSAAAASLGSARADLYPKLVLSASGGFGALAVGGFPSLADSVYALGSGLSAPIFNAGRIRAHIAAADARLEQVAANYEKTFLLALEDAENAFVAHRSATDSLGKLTEAEASAEKAYRLVDALYQRGAGNYLAVLDAQRSKLGASDERAKAETAVSVAMVSLYRAFGGGWTLDSSVNAIENASAR</sequence>
<dbReference type="AlphaFoldDB" id="A0A177PAB3"/>
<dbReference type="PROSITE" id="PS51257">
    <property type="entry name" value="PROKAR_LIPOPROTEIN"/>
    <property type="match status" value="1"/>
</dbReference>
<protein>
    <submittedName>
        <fullName evidence="3">Transporter</fullName>
    </submittedName>
</protein>
<keyword evidence="4" id="KW-1185">Reference proteome</keyword>
<evidence type="ECO:0000256" key="2">
    <source>
        <dbReference type="SAM" id="SignalP"/>
    </source>
</evidence>
<dbReference type="RefSeq" id="WP_064024513.1">
    <property type="nucleotide sequence ID" value="NZ_LUUK01000022.1"/>
</dbReference>
<dbReference type="Gene3D" id="2.20.200.10">
    <property type="entry name" value="Outer membrane efflux proteins (OEP)"/>
    <property type="match status" value="2"/>
</dbReference>
<dbReference type="PANTHER" id="PTHR30203">
    <property type="entry name" value="OUTER MEMBRANE CATION EFFLUX PROTEIN"/>
    <property type="match status" value="1"/>
</dbReference>
<proteinExistence type="inferred from homology"/>
<comment type="caution">
    <text evidence="3">The sequence shown here is derived from an EMBL/GenBank/DDBJ whole genome shotgun (WGS) entry which is preliminary data.</text>
</comment>
<dbReference type="Pfam" id="PF02321">
    <property type="entry name" value="OEP"/>
    <property type="match status" value="2"/>
</dbReference>
<evidence type="ECO:0000313" key="4">
    <source>
        <dbReference type="Proteomes" id="UP000077628"/>
    </source>
</evidence>
<reference evidence="4" key="1">
    <citation type="submission" date="2016-03" db="EMBL/GenBank/DDBJ databases">
        <authorList>
            <person name="Heylen K."/>
            <person name="De Vos P."/>
            <person name="Vekeman B."/>
        </authorList>
    </citation>
    <scope>NUCLEOTIDE SEQUENCE [LARGE SCALE GENOMIC DNA]</scope>
    <source>
        <strain evidence="4">R-45383</strain>
    </source>
</reference>
<gene>
    <name evidence="3" type="ORF">A1355_18410</name>
</gene>
<dbReference type="OrthoDB" id="9770517at2"/>
<dbReference type="Gene3D" id="1.20.1600.10">
    <property type="entry name" value="Outer membrane efflux proteins (OEP)"/>
    <property type="match status" value="2"/>
</dbReference>
<dbReference type="GO" id="GO:0015562">
    <property type="term" value="F:efflux transmembrane transporter activity"/>
    <property type="evidence" value="ECO:0007669"/>
    <property type="project" value="InterPro"/>
</dbReference>
<dbReference type="Proteomes" id="UP000077628">
    <property type="component" value="Unassembled WGS sequence"/>
</dbReference>
<name>A0A177PAB3_9GAMM</name>
<dbReference type="SUPFAM" id="SSF56954">
    <property type="entry name" value="Outer membrane efflux proteins (OEP)"/>
    <property type="match status" value="1"/>
</dbReference>
<evidence type="ECO:0000313" key="3">
    <source>
        <dbReference type="EMBL" id="OAI27121.1"/>
    </source>
</evidence>
<dbReference type="STRING" id="702114.A1355_18410"/>
<organism evidence="3 4">
    <name type="scientific">Methylomonas koyamae</name>
    <dbReference type="NCBI Taxonomy" id="702114"/>
    <lineage>
        <taxon>Bacteria</taxon>
        <taxon>Pseudomonadati</taxon>
        <taxon>Pseudomonadota</taxon>
        <taxon>Gammaproteobacteria</taxon>
        <taxon>Methylococcales</taxon>
        <taxon>Methylococcaceae</taxon>
        <taxon>Methylomonas</taxon>
    </lineage>
</organism>
<dbReference type="EMBL" id="LUUK01000022">
    <property type="protein sequence ID" value="OAI27121.1"/>
    <property type="molecule type" value="Genomic_DNA"/>
</dbReference>
<evidence type="ECO:0000256" key="1">
    <source>
        <dbReference type="ARBA" id="ARBA00007613"/>
    </source>
</evidence>
<accession>A0A177PAB3</accession>